<gene>
    <name evidence="3" type="ORF">SELMODRAFT_406578</name>
</gene>
<feature type="compositionally biased region" description="Basic and acidic residues" evidence="1">
    <location>
        <begin position="199"/>
        <end position="225"/>
    </location>
</feature>
<feature type="compositionally biased region" description="Polar residues" evidence="1">
    <location>
        <begin position="312"/>
        <end position="323"/>
    </location>
</feature>
<dbReference type="Proteomes" id="UP000001514">
    <property type="component" value="Unassembled WGS sequence"/>
</dbReference>
<dbReference type="Gramene" id="EFJ34134">
    <property type="protein sequence ID" value="EFJ34134"/>
    <property type="gene ID" value="SELMODRAFT_406578"/>
</dbReference>
<keyword evidence="2" id="KW-1133">Transmembrane helix</keyword>
<dbReference type="InParanoid" id="D8R0T0"/>
<dbReference type="PANTHER" id="PTHR37198">
    <property type="entry name" value="NUCLEOLIN"/>
    <property type="match status" value="1"/>
</dbReference>
<accession>D8R0T0</accession>
<dbReference type="PANTHER" id="PTHR37198:SF1">
    <property type="entry name" value="NUCLEOLIN"/>
    <property type="match status" value="1"/>
</dbReference>
<evidence type="ECO:0000256" key="1">
    <source>
        <dbReference type="SAM" id="MobiDB-lite"/>
    </source>
</evidence>
<dbReference type="OMA" id="ECQGSVR"/>
<sequence length="409" mass="42861">MSSRLWELGKKASIGGLVVISLPVLVPSAVVLAFAGALLAVPVGSAAVGFLLLKKILQAPKHYLEWSPGSSEECQGSVRDDGEAEKEDQVGASSSACSENLEAGSKKEDRPEPAVGEISCEEAPEDHGEPGKSSEDYIVVEKPPSEPKTSVELEEKEEDDEDGSKIEKAESQCKGSPDFYQCVEVELADDDDGGATGAKAHDHDGEQDKESGVKVDADKDKEGSGSKDQGVGSSVIPEDTNKRSSPENPEEESGGAKKKIAAAPDSTKEVHAASVENGGSSVEGQDHSKEEPRSSVDEYASMTEDFPEEPNAVSSDESVTSARNAAAAAAAAKPEQVPEKEKRARLRKEIVALKKLIGYRDAAGGSLGVQVERLYGFMGVELPSGCSSGSDYGKLLEAMSALKAVVGVK</sequence>
<keyword evidence="2" id="KW-0812">Transmembrane</keyword>
<feature type="compositionally biased region" description="Basic and acidic residues" evidence="1">
    <location>
        <begin position="284"/>
        <end position="296"/>
    </location>
</feature>
<keyword evidence="4" id="KW-1185">Reference proteome</keyword>
<dbReference type="STRING" id="88036.D8R0T0"/>
<feature type="region of interest" description="Disordered" evidence="1">
    <location>
        <begin position="66"/>
        <end position="343"/>
    </location>
</feature>
<evidence type="ECO:0000313" key="3">
    <source>
        <dbReference type="EMBL" id="EFJ34134.1"/>
    </source>
</evidence>
<dbReference type="EMBL" id="GL377570">
    <property type="protein sequence ID" value="EFJ34134.1"/>
    <property type="molecule type" value="Genomic_DNA"/>
</dbReference>
<dbReference type="AlphaFoldDB" id="D8R0T0"/>
<keyword evidence="2" id="KW-0472">Membrane</keyword>
<feature type="transmembrane region" description="Helical" evidence="2">
    <location>
        <begin position="20"/>
        <end position="53"/>
    </location>
</feature>
<dbReference type="KEGG" id="smo:SELMODRAFT_406578"/>
<organism evidence="4">
    <name type="scientific">Selaginella moellendorffii</name>
    <name type="common">Spikemoss</name>
    <dbReference type="NCBI Taxonomy" id="88036"/>
    <lineage>
        <taxon>Eukaryota</taxon>
        <taxon>Viridiplantae</taxon>
        <taxon>Streptophyta</taxon>
        <taxon>Embryophyta</taxon>
        <taxon>Tracheophyta</taxon>
        <taxon>Lycopodiopsida</taxon>
        <taxon>Selaginellales</taxon>
        <taxon>Selaginellaceae</taxon>
        <taxon>Selaginella</taxon>
    </lineage>
</organism>
<evidence type="ECO:0000256" key="2">
    <source>
        <dbReference type="SAM" id="Phobius"/>
    </source>
</evidence>
<name>D8R0T0_SELML</name>
<evidence type="ECO:0000313" key="4">
    <source>
        <dbReference type="Proteomes" id="UP000001514"/>
    </source>
</evidence>
<feature type="compositionally biased region" description="Basic and acidic residues" evidence="1">
    <location>
        <begin position="125"/>
        <end position="135"/>
    </location>
</feature>
<reference evidence="3 4" key="1">
    <citation type="journal article" date="2011" name="Science">
        <title>The Selaginella genome identifies genetic changes associated with the evolution of vascular plants.</title>
        <authorList>
            <person name="Banks J.A."/>
            <person name="Nishiyama T."/>
            <person name="Hasebe M."/>
            <person name="Bowman J.L."/>
            <person name="Gribskov M."/>
            <person name="dePamphilis C."/>
            <person name="Albert V.A."/>
            <person name="Aono N."/>
            <person name="Aoyama T."/>
            <person name="Ambrose B.A."/>
            <person name="Ashton N.W."/>
            <person name="Axtell M.J."/>
            <person name="Barker E."/>
            <person name="Barker M.S."/>
            <person name="Bennetzen J.L."/>
            <person name="Bonawitz N.D."/>
            <person name="Chapple C."/>
            <person name="Cheng C."/>
            <person name="Correa L.G."/>
            <person name="Dacre M."/>
            <person name="DeBarry J."/>
            <person name="Dreyer I."/>
            <person name="Elias M."/>
            <person name="Engstrom E.M."/>
            <person name="Estelle M."/>
            <person name="Feng L."/>
            <person name="Finet C."/>
            <person name="Floyd S.K."/>
            <person name="Frommer W.B."/>
            <person name="Fujita T."/>
            <person name="Gramzow L."/>
            <person name="Gutensohn M."/>
            <person name="Harholt J."/>
            <person name="Hattori M."/>
            <person name="Heyl A."/>
            <person name="Hirai T."/>
            <person name="Hiwatashi Y."/>
            <person name="Ishikawa M."/>
            <person name="Iwata M."/>
            <person name="Karol K.G."/>
            <person name="Koehler B."/>
            <person name="Kolukisaoglu U."/>
            <person name="Kubo M."/>
            <person name="Kurata T."/>
            <person name="Lalonde S."/>
            <person name="Li K."/>
            <person name="Li Y."/>
            <person name="Litt A."/>
            <person name="Lyons E."/>
            <person name="Manning G."/>
            <person name="Maruyama T."/>
            <person name="Michael T.P."/>
            <person name="Mikami K."/>
            <person name="Miyazaki S."/>
            <person name="Morinaga S."/>
            <person name="Murata T."/>
            <person name="Mueller-Roeber B."/>
            <person name="Nelson D.R."/>
            <person name="Obara M."/>
            <person name="Oguri Y."/>
            <person name="Olmstead R.G."/>
            <person name="Onodera N."/>
            <person name="Petersen B.L."/>
            <person name="Pils B."/>
            <person name="Prigge M."/>
            <person name="Rensing S.A."/>
            <person name="Riano-Pachon D.M."/>
            <person name="Roberts A.W."/>
            <person name="Sato Y."/>
            <person name="Scheller H.V."/>
            <person name="Schulz B."/>
            <person name="Schulz C."/>
            <person name="Shakirov E.V."/>
            <person name="Shibagaki N."/>
            <person name="Shinohara N."/>
            <person name="Shippen D.E."/>
            <person name="Soerensen I."/>
            <person name="Sotooka R."/>
            <person name="Sugimoto N."/>
            <person name="Sugita M."/>
            <person name="Sumikawa N."/>
            <person name="Tanurdzic M."/>
            <person name="Theissen G."/>
            <person name="Ulvskov P."/>
            <person name="Wakazuki S."/>
            <person name="Weng J.K."/>
            <person name="Willats W.W."/>
            <person name="Wipf D."/>
            <person name="Wolf P.G."/>
            <person name="Yang L."/>
            <person name="Zimmer A.D."/>
            <person name="Zhu Q."/>
            <person name="Mitros T."/>
            <person name="Hellsten U."/>
            <person name="Loque D."/>
            <person name="Otillar R."/>
            <person name="Salamov A."/>
            <person name="Schmutz J."/>
            <person name="Shapiro H."/>
            <person name="Lindquist E."/>
            <person name="Lucas S."/>
            <person name="Rokhsar D."/>
            <person name="Grigoriev I.V."/>
        </authorList>
    </citation>
    <scope>NUCLEOTIDE SEQUENCE [LARGE SCALE GENOMIC DNA]</scope>
</reference>
<proteinExistence type="predicted"/>
<protein>
    <submittedName>
        <fullName evidence="3">Uncharacterized protein</fullName>
    </submittedName>
</protein>
<feature type="compositionally biased region" description="Basic and acidic residues" evidence="1">
    <location>
        <begin position="143"/>
        <end position="153"/>
    </location>
</feature>
<dbReference type="HOGENOM" id="CLU_673359_0_0_1"/>